<evidence type="ECO:0000313" key="2">
    <source>
        <dbReference type="Proteomes" id="UP001630127"/>
    </source>
</evidence>
<dbReference type="EMBL" id="JBJUIK010000016">
    <property type="protein sequence ID" value="KAL3500856.1"/>
    <property type="molecule type" value="Genomic_DNA"/>
</dbReference>
<dbReference type="Gene3D" id="3.80.10.10">
    <property type="entry name" value="Ribonuclease Inhibitor"/>
    <property type="match status" value="3"/>
</dbReference>
<proteinExistence type="predicted"/>
<sequence>MEPGQLSWPVKTTMVSRAQNTPVPINFSTALKNVRDRKSGLANDEELITWKPPEGGSDGYSYRARPPPLSSVLDPSLLALAENADQVDSLENVSDSLRGRLADMICDLGKMDIRVFRLFVKGSSTEIYIKDCSWLTEEEDEEFLKTFEDFDAESLMVLQLEQCGQLTDDDVLRKTLARSPNSLPNLSVISLKGAYKLSNDGLNALVISAPALQSVNLSGCFLLTDVGINILAESLGSILRELCIDYCTKIDAMEILPALNKFEHLEVLSVAGIETVCDQFVSDLLTACGHNIKKLNFSNCLKLTDTSLVIIGGKCNGLLSLNISNLNKLTNLGLEHLADGCRCIETLILCRNSFSDDAVAAFLEASGRYLKELSLNSVAEVGSSTAFSLANFSRDLLSLDLSWCQKITDQALGMIVDYCLSLKLLKLFGCTQITNVFLDGHSNAKVHVIMSSNSRLEILCLLQLSEDISADIMT</sequence>
<reference evidence="1 2" key="1">
    <citation type="submission" date="2024-11" db="EMBL/GenBank/DDBJ databases">
        <title>A near-complete genome assembly of Cinchona calisaya.</title>
        <authorList>
            <person name="Lian D.C."/>
            <person name="Zhao X.W."/>
            <person name="Wei L."/>
        </authorList>
    </citation>
    <scope>NUCLEOTIDE SEQUENCE [LARGE SCALE GENOMIC DNA]</scope>
    <source>
        <tissue evidence="1">Nenye</tissue>
    </source>
</reference>
<evidence type="ECO:0000313" key="1">
    <source>
        <dbReference type="EMBL" id="KAL3500856.1"/>
    </source>
</evidence>
<dbReference type="PANTHER" id="PTHR13318">
    <property type="entry name" value="PARTNER OF PAIRED, ISOFORM B-RELATED"/>
    <property type="match status" value="1"/>
</dbReference>
<dbReference type="Proteomes" id="UP001630127">
    <property type="component" value="Unassembled WGS sequence"/>
</dbReference>
<accession>A0ABD2XZS9</accession>
<dbReference type="SUPFAM" id="SSF52047">
    <property type="entry name" value="RNI-like"/>
    <property type="match status" value="1"/>
</dbReference>
<dbReference type="InterPro" id="IPR032675">
    <property type="entry name" value="LRR_dom_sf"/>
</dbReference>
<organism evidence="1 2">
    <name type="scientific">Cinchona calisaya</name>
    <dbReference type="NCBI Taxonomy" id="153742"/>
    <lineage>
        <taxon>Eukaryota</taxon>
        <taxon>Viridiplantae</taxon>
        <taxon>Streptophyta</taxon>
        <taxon>Embryophyta</taxon>
        <taxon>Tracheophyta</taxon>
        <taxon>Spermatophyta</taxon>
        <taxon>Magnoliopsida</taxon>
        <taxon>eudicotyledons</taxon>
        <taxon>Gunneridae</taxon>
        <taxon>Pentapetalae</taxon>
        <taxon>asterids</taxon>
        <taxon>lamiids</taxon>
        <taxon>Gentianales</taxon>
        <taxon>Rubiaceae</taxon>
        <taxon>Cinchonoideae</taxon>
        <taxon>Cinchoneae</taxon>
        <taxon>Cinchona</taxon>
    </lineage>
</organism>
<protein>
    <submittedName>
        <fullName evidence="1">Uncharacterized protein</fullName>
    </submittedName>
</protein>
<dbReference type="SMART" id="SM00367">
    <property type="entry name" value="LRR_CC"/>
    <property type="match status" value="6"/>
</dbReference>
<gene>
    <name evidence="1" type="ORF">ACH5RR_039949</name>
</gene>
<keyword evidence="2" id="KW-1185">Reference proteome</keyword>
<dbReference type="AlphaFoldDB" id="A0ABD2XZS9"/>
<comment type="caution">
    <text evidence="1">The sequence shown here is derived from an EMBL/GenBank/DDBJ whole genome shotgun (WGS) entry which is preliminary data.</text>
</comment>
<dbReference type="InterPro" id="IPR006553">
    <property type="entry name" value="Leu-rich_rpt_Cys-con_subtyp"/>
</dbReference>
<dbReference type="PANTHER" id="PTHR13318:SF101">
    <property type="entry name" value="F-BOX_LRR PROTEIN"/>
    <property type="match status" value="1"/>
</dbReference>
<name>A0ABD2XZS9_9GENT</name>